<accession>A0ABR0TDD3</accession>
<feature type="compositionally biased region" description="Polar residues" evidence="1">
    <location>
        <begin position="103"/>
        <end position="118"/>
    </location>
</feature>
<feature type="region of interest" description="Disordered" evidence="1">
    <location>
        <begin position="379"/>
        <end position="409"/>
    </location>
</feature>
<comment type="caution">
    <text evidence="2">The sequence shown here is derived from an EMBL/GenBank/DDBJ whole genome shotgun (WGS) entry which is preliminary data.</text>
</comment>
<feature type="compositionally biased region" description="Polar residues" evidence="1">
    <location>
        <begin position="1"/>
        <end position="11"/>
    </location>
</feature>
<keyword evidence="3" id="KW-1185">Reference proteome</keyword>
<feature type="region of interest" description="Disordered" evidence="1">
    <location>
        <begin position="133"/>
        <end position="158"/>
    </location>
</feature>
<evidence type="ECO:0000256" key="1">
    <source>
        <dbReference type="SAM" id="MobiDB-lite"/>
    </source>
</evidence>
<evidence type="ECO:0000313" key="2">
    <source>
        <dbReference type="EMBL" id="KAK6002445.1"/>
    </source>
</evidence>
<evidence type="ECO:0000313" key="3">
    <source>
        <dbReference type="Proteomes" id="UP001341245"/>
    </source>
</evidence>
<feature type="compositionally biased region" description="Acidic residues" evidence="1">
    <location>
        <begin position="396"/>
        <end position="409"/>
    </location>
</feature>
<dbReference type="Proteomes" id="UP001341245">
    <property type="component" value="Unassembled WGS sequence"/>
</dbReference>
<protein>
    <submittedName>
        <fullName evidence="2">Uncharacterized protein</fullName>
    </submittedName>
</protein>
<feature type="region of interest" description="Disordered" evidence="1">
    <location>
        <begin position="1"/>
        <end position="118"/>
    </location>
</feature>
<organism evidence="2 3">
    <name type="scientific">Aureobasidium pullulans</name>
    <name type="common">Black yeast</name>
    <name type="synonym">Pullularia pullulans</name>
    <dbReference type="NCBI Taxonomy" id="5580"/>
    <lineage>
        <taxon>Eukaryota</taxon>
        <taxon>Fungi</taxon>
        <taxon>Dikarya</taxon>
        <taxon>Ascomycota</taxon>
        <taxon>Pezizomycotina</taxon>
        <taxon>Dothideomycetes</taxon>
        <taxon>Dothideomycetidae</taxon>
        <taxon>Dothideales</taxon>
        <taxon>Saccotheciaceae</taxon>
        <taxon>Aureobasidium</taxon>
    </lineage>
</organism>
<name>A0ABR0TDD3_AURPU</name>
<sequence length="409" mass="44804">MSASPSGSTDVDSSDSEAIYTTRAPSSPPFQGPPAASTRSKRSQAQSSTSTGPALLQPKPRCASTRAKRPSTPSIKSSPSSKPVQPWMVQPTKSATHPHHTRAISSVTDSGHTSKSTGLSSDIEVVEILAAAQQSPKSANVSHDESSDSLKPPHPARSISSKIFDKATRHALSCRLSLKVRYQSFLRELDQHALHYGHVTEPPTLETSLPQLLQALTSQKSAQFLNMAEKRRHWETVKDFHDTELEILRILNSVVRSLNASSDLNGSEADIILRQLTTVNTTIQASCTRMSARLTLTSEQNSIFGESDLTHPQFLYFRLASTNNLPSVGERFRLLWAVHPIHGMRCRFHAWNQALSGNNAALKTMLDILPATIAASGTGDNVQTKTRGLKRKAKDENEDENEDQDEDEQ</sequence>
<feature type="compositionally biased region" description="Low complexity" evidence="1">
    <location>
        <begin position="70"/>
        <end position="83"/>
    </location>
</feature>
<reference evidence="2 3" key="1">
    <citation type="submission" date="2023-11" db="EMBL/GenBank/DDBJ databases">
        <title>Draft genome sequence and annotation of the polyextremotolerant black yeast-like fungus Aureobasidium pullulans NRRL 62042.</title>
        <authorList>
            <person name="Dielentheis-Frenken M.R.E."/>
            <person name="Wibberg D."/>
            <person name="Blank L.M."/>
            <person name="Tiso T."/>
        </authorList>
    </citation>
    <scope>NUCLEOTIDE SEQUENCE [LARGE SCALE GENOMIC DNA]</scope>
    <source>
        <strain evidence="2 3">NRRL 62042</strain>
    </source>
</reference>
<gene>
    <name evidence="2" type="ORF">QM012_002083</name>
</gene>
<dbReference type="EMBL" id="JASGXD010000012">
    <property type="protein sequence ID" value="KAK6002445.1"/>
    <property type="molecule type" value="Genomic_DNA"/>
</dbReference>
<proteinExistence type="predicted"/>
<feature type="compositionally biased region" description="Polar residues" evidence="1">
    <location>
        <begin position="43"/>
        <end position="52"/>
    </location>
</feature>